<evidence type="ECO:0000259" key="1">
    <source>
        <dbReference type="Pfam" id="PF00326"/>
    </source>
</evidence>
<dbReference type="Pfam" id="PF07676">
    <property type="entry name" value="PD40"/>
    <property type="match status" value="2"/>
</dbReference>
<gene>
    <name evidence="2" type="ORF">PFICI_11115</name>
</gene>
<dbReference type="InterPro" id="IPR011659">
    <property type="entry name" value="WD40"/>
</dbReference>
<dbReference type="AlphaFoldDB" id="W3WWK5"/>
<protein>
    <recommendedName>
        <fullName evidence="1">Peptidase S9 prolyl oligopeptidase catalytic domain-containing protein</fullName>
    </recommendedName>
</protein>
<sequence>MGFDMGSEPLRAMPPDIVPRSVGHLHLELEMGSTKKIAPYGTWSSDITKEAVFSSSRTQISPRVDRRTGRAFFCEQRSDGDNHLVEIRNGECVDVLPQGFSVRSRVYEYGGGPYAILANNRIIFSNFKDKSVYILDVDSGSVRRLLECDTLRYGDFEAHPGNEPWVLAVQEDHEIDEPEQVKNYVVAINTETAEVTRVVEGADFYMFPSFSPDGTKIAWEQWDFPGMPWAGVTLHWADWSEGQIVSGTVEHIAGTESSTVTEPRWSPDGNLYFAEERTNYYQLFRQKPGDSEATAMALPGLENVEFGSAKMTCGSHTYTLLSETTLIASVKDEGWDRLVSIDLINLTYMQLDLPFASVLFDGVERLSDDSFLLIANSPVTPDVVCEVKLTGGDAQYKVIRTSTNVEFPPSLFSKPEAIKFPAKNGPERDVCGFFWPPHNPNFQAPRGEKPPLIIQSHGGPTGLTPPALMLSLQYWNARGYATFAINYTGSTGYGKKYRQLLNGRWGVVDVDDVAECVEYLVETGRVDGSRVGIRGGSAGGYSVLQALCNYPNIFAGGVCLFGISEVKLLLESTHKMEARYVDMLMFTEGMTEEDKEKVMKDRSPVYHAGNITAPLLILHGTDDKVVPISQAYTMYDDMISRGREVKLVKFPGEGHGFRSGANRLLSHEEEESWWRKTLVKS</sequence>
<dbReference type="EMBL" id="KI912116">
    <property type="protein sequence ID" value="ETS77241.1"/>
    <property type="molecule type" value="Genomic_DNA"/>
</dbReference>
<evidence type="ECO:0000313" key="2">
    <source>
        <dbReference type="EMBL" id="ETS77241.1"/>
    </source>
</evidence>
<dbReference type="PANTHER" id="PTHR43056:SF5">
    <property type="entry name" value="PEPTIDASE S9 PROLYL OLIGOPEPTIDASE CATALYTIC DOMAIN-CONTAINING PROTEIN"/>
    <property type="match status" value="1"/>
</dbReference>
<dbReference type="HOGENOM" id="CLU_012236_1_0_1"/>
<dbReference type="RefSeq" id="XP_007837887.1">
    <property type="nucleotide sequence ID" value="XM_007839696.1"/>
</dbReference>
<proteinExistence type="predicted"/>
<dbReference type="PANTHER" id="PTHR43056">
    <property type="entry name" value="PEPTIDASE S9 PROLYL OLIGOPEPTIDASE"/>
    <property type="match status" value="1"/>
</dbReference>
<dbReference type="Gene3D" id="3.40.50.1820">
    <property type="entry name" value="alpha/beta hydrolase"/>
    <property type="match status" value="1"/>
</dbReference>
<dbReference type="GeneID" id="19276128"/>
<dbReference type="Pfam" id="PF00326">
    <property type="entry name" value="Peptidase_S9"/>
    <property type="match status" value="1"/>
</dbReference>
<dbReference type="Gene3D" id="2.120.10.30">
    <property type="entry name" value="TolB, C-terminal domain"/>
    <property type="match status" value="1"/>
</dbReference>
<accession>W3WWK5</accession>
<organism evidence="2 3">
    <name type="scientific">Pestalotiopsis fici (strain W106-1 / CGMCC3.15140)</name>
    <dbReference type="NCBI Taxonomy" id="1229662"/>
    <lineage>
        <taxon>Eukaryota</taxon>
        <taxon>Fungi</taxon>
        <taxon>Dikarya</taxon>
        <taxon>Ascomycota</taxon>
        <taxon>Pezizomycotina</taxon>
        <taxon>Sordariomycetes</taxon>
        <taxon>Xylariomycetidae</taxon>
        <taxon>Amphisphaeriales</taxon>
        <taxon>Sporocadaceae</taxon>
        <taxon>Pestalotiopsis</taxon>
    </lineage>
</organism>
<dbReference type="InterPro" id="IPR050585">
    <property type="entry name" value="Xaa-Pro_dipeptidyl-ppase/CocE"/>
</dbReference>
<evidence type="ECO:0000313" key="3">
    <source>
        <dbReference type="Proteomes" id="UP000030651"/>
    </source>
</evidence>
<dbReference type="KEGG" id="pfy:PFICI_11115"/>
<dbReference type="GO" id="GO:0008236">
    <property type="term" value="F:serine-type peptidase activity"/>
    <property type="evidence" value="ECO:0007669"/>
    <property type="project" value="InterPro"/>
</dbReference>
<dbReference type="InParanoid" id="W3WWK5"/>
<dbReference type="InterPro" id="IPR029058">
    <property type="entry name" value="AB_hydrolase_fold"/>
</dbReference>
<dbReference type="SUPFAM" id="SSF82171">
    <property type="entry name" value="DPP6 N-terminal domain-like"/>
    <property type="match status" value="1"/>
</dbReference>
<dbReference type="OrthoDB" id="43744at2759"/>
<dbReference type="eggNOG" id="KOG2100">
    <property type="taxonomic scope" value="Eukaryota"/>
</dbReference>
<dbReference type="OMA" id="HKLESRY"/>
<keyword evidence="3" id="KW-1185">Reference proteome</keyword>
<reference evidence="3" key="1">
    <citation type="journal article" date="2015" name="BMC Genomics">
        <title>Genomic and transcriptomic analysis of the endophytic fungus Pestalotiopsis fici reveals its lifestyle and high potential for synthesis of natural products.</title>
        <authorList>
            <person name="Wang X."/>
            <person name="Zhang X."/>
            <person name="Liu L."/>
            <person name="Xiang M."/>
            <person name="Wang W."/>
            <person name="Sun X."/>
            <person name="Che Y."/>
            <person name="Guo L."/>
            <person name="Liu G."/>
            <person name="Guo L."/>
            <person name="Wang C."/>
            <person name="Yin W.B."/>
            <person name="Stadler M."/>
            <person name="Zhang X."/>
            <person name="Liu X."/>
        </authorList>
    </citation>
    <scope>NUCLEOTIDE SEQUENCE [LARGE SCALE GENOMIC DNA]</scope>
    <source>
        <strain evidence="3">W106-1 / CGMCC3.15140</strain>
    </source>
</reference>
<name>W3WWK5_PESFW</name>
<dbReference type="InterPro" id="IPR001375">
    <property type="entry name" value="Peptidase_S9_cat"/>
</dbReference>
<dbReference type="InterPro" id="IPR011042">
    <property type="entry name" value="6-blade_b-propeller_TolB-like"/>
</dbReference>
<dbReference type="Proteomes" id="UP000030651">
    <property type="component" value="Unassembled WGS sequence"/>
</dbReference>
<dbReference type="SUPFAM" id="SSF53474">
    <property type="entry name" value="alpha/beta-Hydrolases"/>
    <property type="match status" value="1"/>
</dbReference>
<feature type="domain" description="Peptidase S9 prolyl oligopeptidase catalytic" evidence="1">
    <location>
        <begin position="469"/>
        <end position="678"/>
    </location>
</feature>
<dbReference type="GO" id="GO:0006508">
    <property type="term" value="P:proteolysis"/>
    <property type="evidence" value="ECO:0007669"/>
    <property type="project" value="InterPro"/>
</dbReference>